<feature type="non-terminal residue" evidence="3">
    <location>
        <position position="228"/>
    </location>
</feature>
<feature type="compositionally biased region" description="Low complexity" evidence="1">
    <location>
        <begin position="81"/>
        <end position="101"/>
    </location>
</feature>
<comment type="caution">
    <text evidence="3">The sequence shown here is derived from an EMBL/GenBank/DDBJ whole genome shotgun (WGS) entry which is preliminary data.</text>
</comment>
<dbReference type="EMBL" id="JAGTJS010000037">
    <property type="protein sequence ID" value="KAH7230379.1"/>
    <property type="molecule type" value="Genomic_DNA"/>
</dbReference>
<evidence type="ECO:0000259" key="2">
    <source>
        <dbReference type="Pfam" id="PF01425"/>
    </source>
</evidence>
<accession>A0A9P9G2U0</accession>
<evidence type="ECO:0000313" key="3">
    <source>
        <dbReference type="EMBL" id="KAH7230379.1"/>
    </source>
</evidence>
<protein>
    <submittedName>
        <fullName evidence="3">Amidase signature domain-containing protein</fullName>
    </submittedName>
</protein>
<name>A0A9P9G2U0_FUSSL</name>
<dbReference type="GO" id="GO:0003824">
    <property type="term" value="F:catalytic activity"/>
    <property type="evidence" value="ECO:0007669"/>
    <property type="project" value="InterPro"/>
</dbReference>
<keyword evidence="4" id="KW-1185">Reference proteome</keyword>
<dbReference type="Pfam" id="PF01425">
    <property type="entry name" value="Amidase"/>
    <property type="match status" value="1"/>
</dbReference>
<dbReference type="SUPFAM" id="SSF75304">
    <property type="entry name" value="Amidase signature (AS) enzymes"/>
    <property type="match status" value="1"/>
</dbReference>
<dbReference type="PANTHER" id="PTHR11895:SF151">
    <property type="entry name" value="GLUTAMYL-TRNA(GLN) AMIDOTRANSFERASE SUBUNIT A"/>
    <property type="match status" value="1"/>
</dbReference>
<dbReference type="OrthoDB" id="6428749at2759"/>
<proteinExistence type="predicted"/>
<feature type="region of interest" description="Disordered" evidence="1">
    <location>
        <begin position="78"/>
        <end position="101"/>
    </location>
</feature>
<dbReference type="Gene3D" id="3.90.1300.10">
    <property type="entry name" value="Amidase signature (AS) domain"/>
    <property type="match status" value="1"/>
</dbReference>
<sequence length="228" mass="23811">QARVLDKIPVQERGPLHGLPVGIKDIIYTKDMPTKHNSTIYKGSFPQVDASSVMILRHAGALIFGKTTTTEFAATMVGPKTTNTNSSSVTHTTGGSSSGSGAAVGDAQVPLALATQTAGSVIRPASFDGIYGLKPIWGTVSSGGQRVHSMLLDTLGWFGRSVADLAVLADVFGLKDDEPSTFNGIRGAKFAICRTDNWPFVGEGTKKALDKAVALLGDHGATVDQLSL</sequence>
<feature type="domain" description="Amidase" evidence="2">
    <location>
        <begin position="10"/>
        <end position="227"/>
    </location>
</feature>
<dbReference type="Proteomes" id="UP000736672">
    <property type="component" value="Unassembled WGS sequence"/>
</dbReference>
<gene>
    <name evidence="3" type="ORF">B0J15DRAFT_371281</name>
</gene>
<evidence type="ECO:0000313" key="4">
    <source>
        <dbReference type="Proteomes" id="UP000736672"/>
    </source>
</evidence>
<dbReference type="PANTHER" id="PTHR11895">
    <property type="entry name" value="TRANSAMIDASE"/>
    <property type="match status" value="1"/>
</dbReference>
<evidence type="ECO:0000256" key="1">
    <source>
        <dbReference type="SAM" id="MobiDB-lite"/>
    </source>
</evidence>
<dbReference type="AlphaFoldDB" id="A0A9P9G2U0"/>
<dbReference type="InterPro" id="IPR000120">
    <property type="entry name" value="Amidase"/>
</dbReference>
<organism evidence="3 4">
    <name type="scientific">Fusarium solani</name>
    <name type="common">Filamentous fungus</name>
    <dbReference type="NCBI Taxonomy" id="169388"/>
    <lineage>
        <taxon>Eukaryota</taxon>
        <taxon>Fungi</taxon>
        <taxon>Dikarya</taxon>
        <taxon>Ascomycota</taxon>
        <taxon>Pezizomycotina</taxon>
        <taxon>Sordariomycetes</taxon>
        <taxon>Hypocreomycetidae</taxon>
        <taxon>Hypocreales</taxon>
        <taxon>Nectriaceae</taxon>
        <taxon>Fusarium</taxon>
        <taxon>Fusarium solani species complex</taxon>
    </lineage>
</organism>
<feature type="non-terminal residue" evidence="3">
    <location>
        <position position="1"/>
    </location>
</feature>
<dbReference type="InterPro" id="IPR036928">
    <property type="entry name" value="AS_sf"/>
</dbReference>
<reference evidence="3" key="1">
    <citation type="journal article" date="2021" name="Nat. Commun.">
        <title>Genetic determinants of endophytism in the Arabidopsis root mycobiome.</title>
        <authorList>
            <person name="Mesny F."/>
            <person name="Miyauchi S."/>
            <person name="Thiergart T."/>
            <person name="Pickel B."/>
            <person name="Atanasova L."/>
            <person name="Karlsson M."/>
            <person name="Huettel B."/>
            <person name="Barry K.W."/>
            <person name="Haridas S."/>
            <person name="Chen C."/>
            <person name="Bauer D."/>
            <person name="Andreopoulos W."/>
            <person name="Pangilinan J."/>
            <person name="LaButti K."/>
            <person name="Riley R."/>
            <person name="Lipzen A."/>
            <person name="Clum A."/>
            <person name="Drula E."/>
            <person name="Henrissat B."/>
            <person name="Kohler A."/>
            <person name="Grigoriev I.V."/>
            <person name="Martin F.M."/>
            <person name="Hacquard S."/>
        </authorList>
    </citation>
    <scope>NUCLEOTIDE SEQUENCE</scope>
    <source>
        <strain evidence="3">FSSC 5 MPI-SDFR-AT-0091</strain>
    </source>
</reference>
<dbReference type="InterPro" id="IPR023631">
    <property type="entry name" value="Amidase_dom"/>
</dbReference>